<evidence type="ECO:0000313" key="2">
    <source>
        <dbReference type="Proteomes" id="UP000175989"/>
    </source>
</evidence>
<protein>
    <submittedName>
        <fullName evidence="1">Uncharacterized protein</fullName>
    </submittedName>
</protein>
<name>A0A1E7WE27_9BURK</name>
<accession>A0A1E7WE27</accession>
<comment type="caution">
    <text evidence="1">The sequence shown here is derived from an EMBL/GenBank/DDBJ whole genome shotgun (WGS) entry which is preliminary data.</text>
</comment>
<dbReference type="OrthoDB" id="8758443at2"/>
<organism evidence="1 2">
    <name type="scientific">Duganella phyllosphaerae</name>
    <dbReference type="NCBI Taxonomy" id="762836"/>
    <lineage>
        <taxon>Bacteria</taxon>
        <taxon>Pseudomonadati</taxon>
        <taxon>Pseudomonadota</taxon>
        <taxon>Betaproteobacteria</taxon>
        <taxon>Burkholderiales</taxon>
        <taxon>Oxalobacteraceae</taxon>
        <taxon>Telluria group</taxon>
        <taxon>Duganella</taxon>
    </lineage>
</organism>
<dbReference type="AlphaFoldDB" id="A0A1E7WE27"/>
<proteinExistence type="predicted"/>
<sequence length="73" mass="8373">MPFYRVWYQNKSEPLEFSSASRVREDEIFERVFAHENIALPAESGPSLADVAASHQLAPLRYTEDEGEPYTLL</sequence>
<gene>
    <name evidence="1" type="ORF">DUPY_39490</name>
</gene>
<dbReference type="EMBL" id="LROM01000111">
    <property type="protein sequence ID" value="OEZ96313.1"/>
    <property type="molecule type" value="Genomic_DNA"/>
</dbReference>
<keyword evidence="2" id="KW-1185">Reference proteome</keyword>
<reference evidence="2" key="1">
    <citation type="journal article" date="2016" name="Front. Microbiol.">
        <title>Molecular Keys to the Janthinobacterium and Duganella spp. Interaction with the Plant Pathogen Fusarium graminearum.</title>
        <authorList>
            <person name="Haack F.S."/>
            <person name="Poehlein A."/>
            <person name="Kroger C."/>
            <person name="Voigt C.A."/>
            <person name="Piepenbring M."/>
            <person name="Bode H.B."/>
            <person name="Daniel R."/>
            <person name="Schafer W."/>
            <person name="Streit W.R."/>
        </authorList>
    </citation>
    <scope>NUCLEOTIDE SEQUENCE [LARGE SCALE GENOMIC DNA]</scope>
    <source>
        <strain evidence="2">T54</strain>
    </source>
</reference>
<dbReference type="RefSeq" id="WP_070250366.1">
    <property type="nucleotide sequence ID" value="NZ_LROM01000111.1"/>
</dbReference>
<dbReference type="Proteomes" id="UP000175989">
    <property type="component" value="Unassembled WGS sequence"/>
</dbReference>
<evidence type="ECO:0000313" key="1">
    <source>
        <dbReference type="EMBL" id="OEZ96313.1"/>
    </source>
</evidence>